<keyword evidence="4" id="KW-1185">Reference proteome</keyword>
<dbReference type="EMBL" id="VNWL01000022">
    <property type="protein sequence ID" value="TXK02057.1"/>
    <property type="molecule type" value="Genomic_DNA"/>
</dbReference>
<dbReference type="RefSeq" id="WP_119640250.1">
    <property type="nucleotide sequence ID" value="NZ_QXFJ01000023.1"/>
</dbReference>
<accession>A0A418N6W7</accession>
<evidence type="ECO:0000313" key="1">
    <source>
        <dbReference type="EMBL" id="RIV70622.1"/>
    </source>
</evidence>
<proteinExistence type="predicted"/>
<gene>
    <name evidence="1" type="ORF">D2U88_09650</name>
    <name evidence="2" type="ORF">FQ019_09575</name>
</gene>
<reference evidence="1 3" key="1">
    <citation type="submission" date="2018-08" db="EMBL/GenBank/DDBJ databases">
        <title>Proposal of Muricauda 72 sp.nov. and Muricauda NH166 sp.nov., isolated from seawater.</title>
        <authorList>
            <person name="Cheng H."/>
            <person name="Wu Y.-H."/>
            <person name="Guo L.-L."/>
            <person name="Xu X.-W."/>
        </authorList>
    </citation>
    <scope>NUCLEOTIDE SEQUENCE [LARGE SCALE GENOMIC DNA]</scope>
    <source>
        <strain evidence="1 3">NH166</strain>
    </source>
</reference>
<dbReference type="Proteomes" id="UP000284189">
    <property type="component" value="Unassembled WGS sequence"/>
</dbReference>
<dbReference type="EMBL" id="QXFJ01000023">
    <property type="protein sequence ID" value="RIV70622.1"/>
    <property type="molecule type" value="Genomic_DNA"/>
</dbReference>
<dbReference type="OrthoDB" id="9967756at2"/>
<name>A0A418N6W7_9FLAO</name>
<dbReference type="AlphaFoldDB" id="A0A418N6W7"/>
<evidence type="ECO:0000313" key="2">
    <source>
        <dbReference type="EMBL" id="TXK02057.1"/>
    </source>
</evidence>
<evidence type="ECO:0000313" key="4">
    <source>
        <dbReference type="Proteomes" id="UP000321528"/>
    </source>
</evidence>
<reference evidence="2 4" key="2">
    <citation type="submission" date="2019-07" db="EMBL/GenBank/DDBJ databases">
        <title>Draft genome of two Muricauda strains isolated from deep sea.</title>
        <authorList>
            <person name="Sun C."/>
        </authorList>
    </citation>
    <scope>NUCLEOTIDE SEQUENCE [LARGE SCALE GENOMIC DNA]</scope>
    <source>
        <strain evidence="2 4">NH166</strain>
    </source>
</reference>
<protein>
    <submittedName>
        <fullName evidence="1">Uncharacterized protein</fullName>
    </submittedName>
</protein>
<comment type="caution">
    <text evidence="1">The sequence shown here is derived from an EMBL/GenBank/DDBJ whole genome shotgun (WGS) entry which is preliminary data.</text>
</comment>
<sequence length="158" mass="18727">MFWNSTKGEKLMEFFLRNINSYQNGYSLRNENKSTIKKIKNIEKECESIINSVLNYFSYHKDIELTDMYLDLKKSKYDFWEKLFFHCTVLSTTEILLESSDFEKNKAVTRSISAYSNELNEIRKYSDGGVEYVTLRLDLIKSKIEMNLITIPKLFHKG</sequence>
<organism evidence="1 3">
    <name type="scientific">Flagellimonas aequoris</name>
    <dbReference type="NCBI Taxonomy" id="2306997"/>
    <lineage>
        <taxon>Bacteria</taxon>
        <taxon>Pseudomonadati</taxon>
        <taxon>Bacteroidota</taxon>
        <taxon>Flavobacteriia</taxon>
        <taxon>Flavobacteriales</taxon>
        <taxon>Flavobacteriaceae</taxon>
        <taxon>Flagellimonas</taxon>
    </lineage>
</organism>
<dbReference type="Proteomes" id="UP000321528">
    <property type="component" value="Unassembled WGS sequence"/>
</dbReference>
<evidence type="ECO:0000313" key="3">
    <source>
        <dbReference type="Proteomes" id="UP000284189"/>
    </source>
</evidence>